<dbReference type="GO" id="GO:0046872">
    <property type="term" value="F:metal ion binding"/>
    <property type="evidence" value="ECO:0007669"/>
    <property type="project" value="UniProtKB-KW"/>
</dbReference>
<keyword evidence="6" id="KW-1185">Reference proteome</keyword>
<feature type="domain" description="PDEase" evidence="4">
    <location>
        <begin position="1"/>
        <end position="198"/>
    </location>
</feature>
<dbReference type="OrthoDB" id="295473at2759"/>
<gene>
    <name evidence="5" type="ORF">P879_02803</name>
</gene>
<accession>A0A8T0DWE2</accession>
<dbReference type="SUPFAM" id="SSF109604">
    <property type="entry name" value="HD-domain/PDEase-like"/>
    <property type="match status" value="1"/>
</dbReference>
<organism evidence="5 6">
    <name type="scientific">Paragonimus westermani</name>
    <dbReference type="NCBI Taxonomy" id="34504"/>
    <lineage>
        <taxon>Eukaryota</taxon>
        <taxon>Metazoa</taxon>
        <taxon>Spiralia</taxon>
        <taxon>Lophotrochozoa</taxon>
        <taxon>Platyhelminthes</taxon>
        <taxon>Trematoda</taxon>
        <taxon>Digenea</taxon>
        <taxon>Plagiorchiida</taxon>
        <taxon>Troglotremata</taxon>
        <taxon>Troglotrematidae</taxon>
        <taxon>Paragonimus</taxon>
    </lineage>
</organism>
<dbReference type="PRINTS" id="PR00387">
    <property type="entry name" value="PDIESTERASE1"/>
</dbReference>
<dbReference type="Gene3D" id="1.10.1300.10">
    <property type="entry name" value="3'5'-cyclic nucleotide phosphodiesterase, catalytic domain"/>
    <property type="match status" value="1"/>
</dbReference>
<dbReference type="Proteomes" id="UP000699462">
    <property type="component" value="Unassembled WGS sequence"/>
</dbReference>
<evidence type="ECO:0000259" key="4">
    <source>
        <dbReference type="PROSITE" id="PS51845"/>
    </source>
</evidence>
<reference evidence="5 6" key="1">
    <citation type="submission" date="2019-07" db="EMBL/GenBank/DDBJ databases">
        <title>Annotation for the trematode Paragonimus westermani.</title>
        <authorList>
            <person name="Choi Y.-J."/>
        </authorList>
    </citation>
    <scope>NUCLEOTIDE SEQUENCE [LARGE SCALE GENOMIC DNA]</scope>
    <source>
        <strain evidence="5">180907_Pwestermani</strain>
    </source>
</reference>
<dbReference type="EMBL" id="JTDF01000110">
    <property type="protein sequence ID" value="KAF8572255.1"/>
    <property type="molecule type" value="Genomic_DNA"/>
</dbReference>
<evidence type="ECO:0000256" key="3">
    <source>
        <dbReference type="PIRSR" id="PIRSR623088-3"/>
    </source>
</evidence>
<name>A0A8T0DWE2_9TREM</name>
<dbReference type="InterPro" id="IPR002073">
    <property type="entry name" value="PDEase_catalytic_dom"/>
</dbReference>
<evidence type="ECO:0000313" key="6">
    <source>
        <dbReference type="Proteomes" id="UP000699462"/>
    </source>
</evidence>
<evidence type="ECO:0000256" key="2">
    <source>
        <dbReference type="ARBA" id="ARBA00022801"/>
    </source>
</evidence>
<feature type="binding site" evidence="3">
    <location>
        <position position="104"/>
    </location>
    <ligand>
        <name>Zn(2+)</name>
        <dbReference type="ChEBI" id="CHEBI:29105"/>
        <label>1</label>
    </ligand>
</feature>
<dbReference type="GO" id="GO:0004114">
    <property type="term" value="F:3',5'-cyclic-nucleotide phosphodiesterase activity"/>
    <property type="evidence" value="ECO:0007669"/>
    <property type="project" value="InterPro"/>
</dbReference>
<dbReference type="GO" id="GO:0007165">
    <property type="term" value="P:signal transduction"/>
    <property type="evidence" value="ECO:0007669"/>
    <property type="project" value="InterPro"/>
</dbReference>
<dbReference type="AlphaFoldDB" id="A0A8T0DWE2"/>
<keyword evidence="2" id="KW-0378">Hydrolase</keyword>
<protein>
    <recommendedName>
        <fullName evidence="4">PDEase domain-containing protein</fullName>
    </recommendedName>
</protein>
<sequence>MFQRLSGSALASLYGTNGSILENHHIDHTIRILRIKQCDIFVNLTATDDQRVMRLLRQIILATDLENHVQLVPKIRALASRGSYDPSNVEHHLQLLSILVTASDLSDQCKPWVNTRVAASLIYKEFFHQGDSEKSLDIKPTHSMDRHKAFIPDLQISFLDSIVLPCFQILSDLIPECALTVETIKNNRQVWLTLSNAVKSNRIPNYTTDRLFAGQFDHFFDSTSVPRS</sequence>
<evidence type="ECO:0000256" key="1">
    <source>
        <dbReference type="ARBA" id="ARBA00022723"/>
    </source>
</evidence>
<dbReference type="InterPro" id="IPR036971">
    <property type="entry name" value="PDEase_catalytic_dom_sf"/>
</dbReference>
<dbReference type="Pfam" id="PF00233">
    <property type="entry name" value="PDEase_I"/>
    <property type="match status" value="1"/>
</dbReference>
<comment type="caution">
    <text evidence="5">The sequence shown here is derived from an EMBL/GenBank/DDBJ whole genome shotgun (WGS) entry which is preliminary data.</text>
</comment>
<dbReference type="PANTHER" id="PTHR11347">
    <property type="entry name" value="CYCLIC NUCLEOTIDE PHOSPHODIESTERASE"/>
    <property type="match status" value="1"/>
</dbReference>
<proteinExistence type="predicted"/>
<evidence type="ECO:0000313" key="5">
    <source>
        <dbReference type="EMBL" id="KAF8572255.1"/>
    </source>
</evidence>
<keyword evidence="1 3" id="KW-0479">Metal-binding</keyword>
<dbReference type="InterPro" id="IPR023088">
    <property type="entry name" value="PDEase"/>
</dbReference>
<dbReference type="PROSITE" id="PS51845">
    <property type="entry name" value="PDEASE_I_2"/>
    <property type="match status" value="1"/>
</dbReference>